<dbReference type="SMART" id="SM00387">
    <property type="entry name" value="HATPase_c"/>
    <property type="match status" value="1"/>
</dbReference>
<evidence type="ECO:0000313" key="15">
    <source>
        <dbReference type="Proteomes" id="UP000581769"/>
    </source>
</evidence>
<evidence type="ECO:0000256" key="6">
    <source>
        <dbReference type="ARBA" id="ARBA00022692"/>
    </source>
</evidence>
<evidence type="ECO:0000256" key="2">
    <source>
        <dbReference type="ARBA" id="ARBA00004236"/>
    </source>
</evidence>
<dbReference type="Pfam" id="PF02518">
    <property type="entry name" value="HATPase_c"/>
    <property type="match status" value="1"/>
</dbReference>
<dbReference type="InterPro" id="IPR036097">
    <property type="entry name" value="HisK_dim/P_sf"/>
</dbReference>
<protein>
    <recommendedName>
        <fullName evidence="3">histidine kinase</fullName>
        <ecNumber evidence="3">2.7.13.3</ecNumber>
    </recommendedName>
</protein>
<dbReference type="InterPro" id="IPR005467">
    <property type="entry name" value="His_kinase_dom"/>
</dbReference>
<evidence type="ECO:0000256" key="3">
    <source>
        <dbReference type="ARBA" id="ARBA00012438"/>
    </source>
</evidence>
<evidence type="ECO:0000259" key="13">
    <source>
        <dbReference type="PROSITE" id="PS50885"/>
    </source>
</evidence>
<dbReference type="RefSeq" id="WP_184780023.1">
    <property type="nucleotide sequence ID" value="NZ_JACHMG010000001.1"/>
</dbReference>
<evidence type="ECO:0000256" key="10">
    <source>
        <dbReference type="ARBA" id="ARBA00023136"/>
    </source>
</evidence>
<feature type="transmembrane region" description="Helical" evidence="11">
    <location>
        <begin position="199"/>
        <end position="220"/>
    </location>
</feature>
<dbReference type="PROSITE" id="PS50885">
    <property type="entry name" value="HAMP"/>
    <property type="match status" value="1"/>
</dbReference>
<evidence type="ECO:0000259" key="12">
    <source>
        <dbReference type="PROSITE" id="PS50109"/>
    </source>
</evidence>
<keyword evidence="4" id="KW-0597">Phosphoprotein</keyword>
<dbReference type="InterPro" id="IPR036890">
    <property type="entry name" value="HATPase_C_sf"/>
</dbReference>
<keyword evidence="15" id="KW-1185">Reference proteome</keyword>
<comment type="catalytic activity">
    <reaction evidence="1">
        <text>ATP + protein L-histidine = ADP + protein N-phospho-L-histidine.</text>
        <dbReference type="EC" id="2.7.13.3"/>
    </reaction>
</comment>
<dbReference type="PRINTS" id="PR00344">
    <property type="entry name" value="BCTRLSENSOR"/>
</dbReference>
<dbReference type="Pfam" id="PF00512">
    <property type="entry name" value="HisKA"/>
    <property type="match status" value="1"/>
</dbReference>
<name>A0A840IVE5_9PSEU</name>
<dbReference type="InterPro" id="IPR003660">
    <property type="entry name" value="HAMP_dom"/>
</dbReference>
<dbReference type="SUPFAM" id="SSF47384">
    <property type="entry name" value="Homodimeric domain of signal transducing histidine kinase"/>
    <property type="match status" value="1"/>
</dbReference>
<dbReference type="Gene3D" id="6.10.340.10">
    <property type="match status" value="1"/>
</dbReference>
<evidence type="ECO:0000256" key="1">
    <source>
        <dbReference type="ARBA" id="ARBA00000085"/>
    </source>
</evidence>
<dbReference type="GO" id="GO:0000155">
    <property type="term" value="F:phosphorelay sensor kinase activity"/>
    <property type="evidence" value="ECO:0007669"/>
    <property type="project" value="InterPro"/>
</dbReference>
<dbReference type="Gene3D" id="3.30.565.10">
    <property type="entry name" value="Histidine kinase-like ATPase, C-terminal domain"/>
    <property type="match status" value="1"/>
</dbReference>
<dbReference type="GO" id="GO:0005886">
    <property type="term" value="C:plasma membrane"/>
    <property type="evidence" value="ECO:0007669"/>
    <property type="project" value="UniProtKB-SubCell"/>
</dbReference>
<dbReference type="CDD" id="cd00082">
    <property type="entry name" value="HisKA"/>
    <property type="match status" value="1"/>
</dbReference>
<feature type="domain" description="Histidine kinase" evidence="12">
    <location>
        <begin position="289"/>
        <end position="501"/>
    </location>
</feature>
<comment type="caution">
    <text evidence="14">The sequence shown here is derived from an EMBL/GenBank/DDBJ whole genome shotgun (WGS) entry which is preliminary data.</text>
</comment>
<evidence type="ECO:0000256" key="11">
    <source>
        <dbReference type="SAM" id="Phobius"/>
    </source>
</evidence>
<dbReference type="InterPro" id="IPR003661">
    <property type="entry name" value="HisK_dim/P_dom"/>
</dbReference>
<proteinExistence type="predicted"/>
<evidence type="ECO:0000256" key="5">
    <source>
        <dbReference type="ARBA" id="ARBA00022679"/>
    </source>
</evidence>
<dbReference type="PANTHER" id="PTHR45436:SF5">
    <property type="entry name" value="SENSOR HISTIDINE KINASE TRCS"/>
    <property type="match status" value="1"/>
</dbReference>
<gene>
    <name evidence="14" type="ORF">BJY18_002409</name>
</gene>
<dbReference type="PANTHER" id="PTHR45436">
    <property type="entry name" value="SENSOR HISTIDINE KINASE YKOH"/>
    <property type="match status" value="1"/>
</dbReference>
<dbReference type="Gene3D" id="1.10.287.130">
    <property type="match status" value="1"/>
</dbReference>
<dbReference type="SMART" id="SM00388">
    <property type="entry name" value="HisKA"/>
    <property type="match status" value="1"/>
</dbReference>
<dbReference type="CDD" id="cd06225">
    <property type="entry name" value="HAMP"/>
    <property type="match status" value="1"/>
</dbReference>
<keyword evidence="5 14" id="KW-0808">Transferase</keyword>
<dbReference type="FunFam" id="1.10.287.130:FF:000001">
    <property type="entry name" value="Two-component sensor histidine kinase"/>
    <property type="match status" value="1"/>
</dbReference>
<dbReference type="InterPro" id="IPR050428">
    <property type="entry name" value="TCS_sensor_his_kinase"/>
</dbReference>
<dbReference type="InterPro" id="IPR003594">
    <property type="entry name" value="HATPase_dom"/>
</dbReference>
<evidence type="ECO:0000313" key="14">
    <source>
        <dbReference type="EMBL" id="MBB4684924.1"/>
    </source>
</evidence>
<dbReference type="SUPFAM" id="SSF158472">
    <property type="entry name" value="HAMP domain-like"/>
    <property type="match status" value="1"/>
</dbReference>
<keyword evidence="6 11" id="KW-0812">Transmembrane</keyword>
<dbReference type="InterPro" id="IPR004358">
    <property type="entry name" value="Sig_transdc_His_kin-like_C"/>
</dbReference>
<dbReference type="Pfam" id="PF00672">
    <property type="entry name" value="HAMP"/>
    <property type="match status" value="1"/>
</dbReference>
<dbReference type="AlphaFoldDB" id="A0A840IVE5"/>
<evidence type="ECO:0000256" key="8">
    <source>
        <dbReference type="ARBA" id="ARBA00022989"/>
    </source>
</evidence>
<dbReference type="PROSITE" id="PS50109">
    <property type="entry name" value="HIS_KIN"/>
    <property type="match status" value="1"/>
</dbReference>
<dbReference type="SUPFAM" id="SSF55874">
    <property type="entry name" value="ATPase domain of HSP90 chaperone/DNA topoisomerase II/histidine kinase"/>
    <property type="match status" value="1"/>
</dbReference>
<dbReference type="EMBL" id="JACHMG010000001">
    <property type="protein sequence ID" value="MBB4684924.1"/>
    <property type="molecule type" value="Genomic_DNA"/>
</dbReference>
<keyword evidence="8 11" id="KW-1133">Transmembrane helix</keyword>
<keyword evidence="10 11" id="KW-0472">Membrane</keyword>
<reference evidence="14 15" key="1">
    <citation type="submission" date="2020-08" db="EMBL/GenBank/DDBJ databases">
        <title>Sequencing the genomes of 1000 actinobacteria strains.</title>
        <authorList>
            <person name="Klenk H.-P."/>
        </authorList>
    </citation>
    <scope>NUCLEOTIDE SEQUENCE [LARGE SCALE GENOMIC DNA]</scope>
    <source>
        <strain evidence="14 15">DSM 45859</strain>
    </source>
</reference>
<evidence type="ECO:0000256" key="7">
    <source>
        <dbReference type="ARBA" id="ARBA00022777"/>
    </source>
</evidence>
<feature type="domain" description="HAMP" evidence="13">
    <location>
        <begin position="221"/>
        <end position="274"/>
    </location>
</feature>
<organism evidence="14 15">
    <name type="scientific">Amycolatopsis jiangsuensis</name>
    <dbReference type="NCBI Taxonomy" id="1181879"/>
    <lineage>
        <taxon>Bacteria</taxon>
        <taxon>Bacillati</taxon>
        <taxon>Actinomycetota</taxon>
        <taxon>Actinomycetes</taxon>
        <taxon>Pseudonocardiales</taxon>
        <taxon>Pseudonocardiaceae</taxon>
        <taxon>Amycolatopsis</taxon>
    </lineage>
</organism>
<evidence type="ECO:0000256" key="4">
    <source>
        <dbReference type="ARBA" id="ARBA00022553"/>
    </source>
</evidence>
<dbReference type="Proteomes" id="UP000581769">
    <property type="component" value="Unassembled WGS sequence"/>
</dbReference>
<keyword evidence="9" id="KW-0902">Two-component regulatory system</keyword>
<comment type="subcellular location">
    <subcellularLocation>
        <location evidence="2">Cell membrane</location>
    </subcellularLocation>
</comment>
<sequence>MNAERLSFPRLVRSRLRLRVLLPVVSVVLVALAAFDLAAVGGLRSYLMNQTDATLHAAADSIQARLSDVLASVLRQRPATGRGPILAAPDVLRALHESTGPVDYVSVGSYSVLYWPGDGEKSLALAVSDSIVSTVPGYANSATIPPDVRALAAGGGARTDRSMDGTADVRLVAAPAPGGLLLISSGLGSVERTVDRMRLIMVLGSVAAVLVIGLGVFWLLRRGLRPIETMAAQADRITAGDLTERVTDQDPHSEVGRLGNALNGMLTRIETSVHEREAEQELMRRFFADASHELRTPLASLRANAELYQQGALAGPDQVDEVMRRIALESRRMSRLVDDMLRLARLDQHPARDSEPVDLSELVAGCVDRIRVAAPERRWHTELADHVLSVGDEELLRRAVDNLLANVLAHTPQDATATVTLRERHGMAEIEVADTGPGVPAERLPHIFDRFYRAGSGTPGPGAGLGLAIVTQIVTVHGGAVTAGAHPSGGLRVRITLPLPDRLTPDSHSSPAQV</sequence>
<dbReference type="SMART" id="SM00304">
    <property type="entry name" value="HAMP"/>
    <property type="match status" value="1"/>
</dbReference>
<evidence type="ECO:0000256" key="9">
    <source>
        <dbReference type="ARBA" id="ARBA00023012"/>
    </source>
</evidence>
<keyword evidence="7 14" id="KW-0418">Kinase</keyword>
<dbReference type="EC" id="2.7.13.3" evidence="3"/>
<accession>A0A840IVE5</accession>
<dbReference type="CDD" id="cd00075">
    <property type="entry name" value="HATPase"/>
    <property type="match status" value="1"/>
</dbReference>
<feature type="transmembrane region" description="Helical" evidence="11">
    <location>
        <begin position="20"/>
        <end position="40"/>
    </location>
</feature>